<accession>A0A9Q4C3T4</accession>
<protein>
    <submittedName>
        <fullName evidence="3">BolA family transcriptional regulator</fullName>
    </submittedName>
</protein>
<evidence type="ECO:0000313" key="3">
    <source>
        <dbReference type="EMBL" id="MCX2817944.1"/>
    </source>
</evidence>
<evidence type="ECO:0000256" key="2">
    <source>
        <dbReference type="SAM" id="MobiDB-lite"/>
    </source>
</evidence>
<feature type="region of interest" description="Disordered" evidence="2">
    <location>
        <begin position="1"/>
        <end position="33"/>
    </location>
</feature>
<evidence type="ECO:0000313" key="4">
    <source>
        <dbReference type="Proteomes" id="UP001149411"/>
    </source>
</evidence>
<evidence type="ECO:0000256" key="1">
    <source>
        <dbReference type="ARBA" id="ARBA00005578"/>
    </source>
</evidence>
<dbReference type="InterPro" id="IPR036065">
    <property type="entry name" value="BolA-like_sf"/>
</dbReference>
<dbReference type="PIRSF" id="PIRSF003113">
    <property type="entry name" value="BolA"/>
    <property type="match status" value="1"/>
</dbReference>
<dbReference type="Pfam" id="PF01722">
    <property type="entry name" value="BolA"/>
    <property type="match status" value="1"/>
</dbReference>
<organism evidence="3 4">
    <name type="scientific">Halorutilus salinus</name>
    <dbReference type="NCBI Taxonomy" id="2487751"/>
    <lineage>
        <taxon>Archaea</taxon>
        <taxon>Methanobacteriati</taxon>
        <taxon>Methanobacteriota</taxon>
        <taxon>Stenosarchaea group</taxon>
        <taxon>Halobacteria</taxon>
        <taxon>Halorutilales</taxon>
        <taxon>Halorutilaceae</taxon>
        <taxon>Halorutilus</taxon>
    </lineage>
</organism>
<dbReference type="PANTHER" id="PTHR46229">
    <property type="entry name" value="BOLA TRANSCRIPTION REGULATOR"/>
    <property type="match status" value="1"/>
</dbReference>
<dbReference type="EMBL" id="RKLV01000001">
    <property type="protein sequence ID" value="MCX2817944.1"/>
    <property type="molecule type" value="Genomic_DNA"/>
</dbReference>
<name>A0A9Q4C3T4_9EURY</name>
<sequence>MESQEVSERIESEMPDADVEVVEEDHEDERSDGAHFGVVVVSDGFEGMSRVDRHRAVYDALGEAMGGEIHAVEIRARTHDEAEG</sequence>
<proteinExistence type="inferred from homology"/>
<dbReference type="Proteomes" id="UP001149411">
    <property type="component" value="Unassembled WGS sequence"/>
</dbReference>
<dbReference type="SUPFAM" id="SSF82657">
    <property type="entry name" value="BolA-like"/>
    <property type="match status" value="1"/>
</dbReference>
<dbReference type="InterPro" id="IPR050961">
    <property type="entry name" value="BolA/IbaG_stress_morph_reg"/>
</dbReference>
<keyword evidence="4" id="KW-1185">Reference proteome</keyword>
<feature type="compositionally biased region" description="Acidic residues" evidence="2">
    <location>
        <begin position="13"/>
        <end position="27"/>
    </location>
</feature>
<dbReference type="PANTHER" id="PTHR46229:SF2">
    <property type="entry name" value="BOLA-LIKE PROTEIN 1"/>
    <property type="match status" value="1"/>
</dbReference>
<feature type="compositionally biased region" description="Basic and acidic residues" evidence="2">
    <location>
        <begin position="1"/>
        <end position="12"/>
    </location>
</feature>
<reference evidence="3" key="1">
    <citation type="submission" date="2022-09" db="EMBL/GenBank/DDBJ databases">
        <title>Haloadaptaus new haloarchaeum isolated from saline soil.</title>
        <authorList>
            <person name="Duran-Viseras A."/>
            <person name="Sanchez-Porro C."/>
            <person name="Ventosa A."/>
        </authorList>
    </citation>
    <scope>NUCLEOTIDE SEQUENCE</scope>
    <source>
        <strain evidence="3">F3-133</strain>
    </source>
</reference>
<comment type="similarity">
    <text evidence="1">Belongs to the BolA/IbaG family.</text>
</comment>
<dbReference type="RefSeq" id="WP_266085494.1">
    <property type="nucleotide sequence ID" value="NZ_RKLV01000001.1"/>
</dbReference>
<gene>
    <name evidence="3" type="ORF">EGH25_01035</name>
</gene>
<comment type="caution">
    <text evidence="3">The sequence shown here is derived from an EMBL/GenBank/DDBJ whole genome shotgun (WGS) entry which is preliminary data.</text>
</comment>
<dbReference type="InterPro" id="IPR002634">
    <property type="entry name" value="BolA"/>
</dbReference>
<dbReference type="Gene3D" id="3.30.300.90">
    <property type="entry name" value="BolA-like"/>
    <property type="match status" value="1"/>
</dbReference>
<dbReference type="AlphaFoldDB" id="A0A9Q4C3T4"/>